<dbReference type="Proteomes" id="UP001529510">
    <property type="component" value="Unassembled WGS sequence"/>
</dbReference>
<organism evidence="2 3">
    <name type="scientific">Cirrhinus mrigala</name>
    <name type="common">Mrigala</name>
    <dbReference type="NCBI Taxonomy" id="683832"/>
    <lineage>
        <taxon>Eukaryota</taxon>
        <taxon>Metazoa</taxon>
        <taxon>Chordata</taxon>
        <taxon>Craniata</taxon>
        <taxon>Vertebrata</taxon>
        <taxon>Euteleostomi</taxon>
        <taxon>Actinopterygii</taxon>
        <taxon>Neopterygii</taxon>
        <taxon>Teleostei</taxon>
        <taxon>Ostariophysi</taxon>
        <taxon>Cypriniformes</taxon>
        <taxon>Cyprinidae</taxon>
        <taxon>Labeoninae</taxon>
        <taxon>Labeonini</taxon>
        <taxon>Cirrhinus</taxon>
    </lineage>
</organism>
<accession>A0ABD0RF77</accession>
<dbReference type="InterPro" id="IPR036179">
    <property type="entry name" value="Ig-like_dom_sf"/>
</dbReference>
<name>A0ABD0RF77_CIRMR</name>
<dbReference type="Gene3D" id="2.60.40.10">
    <property type="entry name" value="Immunoglobulins"/>
    <property type="match status" value="1"/>
</dbReference>
<evidence type="ECO:0000313" key="2">
    <source>
        <dbReference type="EMBL" id="KAL0197141.1"/>
    </source>
</evidence>
<sequence length="77" mass="8430">KPKHSNSTETIIKNDEVMLNCTVTSNPAPTYTWQSEHLKEEIRSSVLPSSKLSPGKYTCTATNSVGSDSKVFIVKST</sequence>
<protein>
    <recommendedName>
        <fullName evidence="1">Ig-like domain-containing protein</fullName>
    </recommendedName>
</protein>
<keyword evidence="3" id="KW-1185">Reference proteome</keyword>
<dbReference type="AlphaFoldDB" id="A0ABD0RF77"/>
<dbReference type="InterPro" id="IPR007110">
    <property type="entry name" value="Ig-like_dom"/>
</dbReference>
<feature type="domain" description="Ig-like" evidence="1">
    <location>
        <begin position="2"/>
        <end position="72"/>
    </location>
</feature>
<reference evidence="2 3" key="1">
    <citation type="submission" date="2024-05" db="EMBL/GenBank/DDBJ databases">
        <title>Genome sequencing and assembly of Indian major carp, Cirrhinus mrigala (Hamilton, 1822).</title>
        <authorList>
            <person name="Mohindra V."/>
            <person name="Chowdhury L.M."/>
            <person name="Lal K."/>
            <person name="Jena J.K."/>
        </authorList>
    </citation>
    <scope>NUCLEOTIDE SEQUENCE [LARGE SCALE GENOMIC DNA]</scope>
    <source>
        <strain evidence="2">CM1030</strain>
        <tissue evidence="2">Blood</tissue>
    </source>
</reference>
<comment type="caution">
    <text evidence="2">The sequence shown here is derived from an EMBL/GenBank/DDBJ whole genome shotgun (WGS) entry which is preliminary data.</text>
</comment>
<feature type="non-terminal residue" evidence="2">
    <location>
        <position position="1"/>
    </location>
</feature>
<dbReference type="Pfam" id="PF13895">
    <property type="entry name" value="Ig_2"/>
    <property type="match status" value="1"/>
</dbReference>
<evidence type="ECO:0000259" key="1">
    <source>
        <dbReference type="PROSITE" id="PS50835"/>
    </source>
</evidence>
<proteinExistence type="predicted"/>
<dbReference type="EMBL" id="JAMKFB020000003">
    <property type="protein sequence ID" value="KAL0197141.1"/>
    <property type="molecule type" value="Genomic_DNA"/>
</dbReference>
<dbReference type="InterPro" id="IPR013783">
    <property type="entry name" value="Ig-like_fold"/>
</dbReference>
<feature type="non-terminal residue" evidence="2">
    <location>
        <position position="77"/>
    </location>
</feature>
<dbReference type="PROSITE" id="PS50835">
    <property type="entry name" value="IG_LIKE"/>
    <property type="match status" value="1"/>
</dbReference>
<evidence type="ECO:0000313" key="3">
    <source>
        <dbReference type="Proteomes" id="UP001529510"/>
    </source>
</evidence>
<dbReference type="SUPFAM" id="SSF48726">
    <property type="entry name" value="Immunoglobulin"/>
    <property type="match status" value="1"/>
</dbReference>
<gene>
    <name evidence="2" type="ORF">M9458_005681</name>
</gene>